<organism evidence="12">
    <name type="scientific">Eremomyces bilateralis CBS 781.70</name>
    <dbReference type="NCBI Taxonomy" id="1392243"/>
    <lineage>
        <taxon>Eukaryota</taxon>
        <taxon>Fungi</taxon>
        <taxon>Dikarya</taxon>
        <taxon>Ascomycota</taxon>
        <taxon>Pezizomycotina</taxon>
        <taxon>Dothideomycetes</taxon>
        <taxon>Dothideomycetes incertae sedis</taxon>
        <taxon>Eremomycetales</taxon>
        <taxon>Eremomycetaceae</taxon>
        <taxon>Eremomyces</taxon>
    </lineage>
</organism>
<dbReference type="GO" id="GO:0015031">
    <property type="term" value="P:protein transport"/>
    <property type="evidence" value="ECO:0007669"/>
    <property type="project" value="UniProtKB-KW"/>
</dbReference>
<evidence type="ECO:0000256" key="8">
    <source>
        <dbReference type="ARBA" id="ARBA00022989"/>
    </source>
</evidence>
<comment type="subcellular location">
    <subcellularLocation>
        <location evidence="10">Endoplasmic reticulum membrane</location>
        <topology evidence="10">Single-pass type II membrane protein</topology>
    </subcellularLocation>
    <subcellularLocation>
        <location evidence="10">Golgi apparatus membrane</location>
        <topology evidence="10">Single-pass type II membrane protein</topology>
    </subcellularLocation>
</comment>
<dbReference type="GO" id="GO:0006888">
    <property type="term" value="P:endoplasmic reticulum to Golgi vesicle-mediated transport"/>
    <property type="evidence" value="ECO:0007669"/>
    <property type="project" value="UniProtKB-UniRule"/>
</dbReference>
<dbReference type="GO" id="GO:0005789">
    <property type="term" value="C:endoplasmic reticulum membrane"/>
    <property type="evidence" value="ECO:0007669"/>
    <property type="project" value="UniProtKB-SubCell"/>
</dbReference>
<keyword evidence="9 10" id="KW-0472">Membrane</keyword>
<feature type="non-terminal residue" evidence="12">
    <location>
        <position position="642"/>
    </location>
</feature>
<evidence type="ECO:0000256" key="7">
    <source>
        <dbReference type="ARBA" id="ARBA00022927"/>
    </source>
</evidence>
<reference evidence="14" key="2">
    <citation type="submission" date="2020-04" db="EMBL/GenBank/DDBJ databases">
        <authorList>
            <consortium name="NCBI Genome Project"/>
        </authorList>
    </citation>
    <scope>NUCLEOTIDE SEQUENCE</scope>
    <source>
        <strain evidence="14">CBS 781.70</strain>
    </source>
</reference>
<comment type="similarity">
    <text evidence="10">Belongs to the WD repeat SEC12 family.</text>
</comment>
<evidence type="ECO:0000256" key="5">
    <source>
        <dbReference type="ARBA" id="ARBA00022824"/>
    </source>
</evidence>
<evidence type="ECO:0000256" key="4">
    <source>
        <dbReference type="ARBA" id="ARBA00022737"/>
    </source>
</evidence>
<dbReference type="GO" id="GO:0000139">
    <property type="term" value="C:Golgi membrane"/>
    <property type="evidence" value="ECO:0007669"/>
    <property type="project" value="UniProtKB-SubCell"/>
</dbReference>
<keyword evidence="7 10" id="KW-0653">Protein transport</keyword>
<reference evidence="14" key="3">
    <citation type="submission" date="2025-04" db="UniProtKB">
        <authorList>
            <consortium name="RefSeq"/>
        </authorList>
    </citation>
    <scope>IDENTIFICATION</scope>
    <source>
        <strain evidence="14">CBS 781.70</strain>
    </source>
</reference>
<keyword evidence="13" id="KW-1185">Reference proteome</keyword>
<keyword evidence="1 10" id="KW-0813">Transport</keyword>
<comment type="function">
    <text evidence="10">Guanine nucleotide-exchange factor (GEF) required for the formation or budding of transport vesicles from the ER.</text>
</comment>
<dbReference type="RefSeq" id="XP_033530898.1">
    <property type="nucleotide sequence ID" value="XM_033677205.1"/>
</dbReference>
<keyword evidence="4 10" id="KW-0677">Repeat</keyword>
<keyword evidence="2 10" id="KW-0853">WD repeat</keyword>
<dbReference type="InterPro" id="IPR015943">
    <property type="entry name" value="WD40/YVTN_repeat-like_dom_sf"/>
</dbReference>
<keyword evidence="6" id="KW-0931">ER-Golgi transport</keyword>
<evidence type="ECO:0000313" key="13">
    <source>
        <dbReference type="Proteomes" id="UP000504638"/>
    </source>
</evidence>
<evidence type="ECO:0000256" key="9">
    <source>
        <dbReference type="ARBA" id="ARBA00023136"/>
    </source>
</evidence>
<dbReference type="GO" id="GO:0005085">
    <property type="term" value="F:guanyl-nucleotide exchange factor activity"/>
    <property type="evidence" value="ECO:0007669"/>
    <property type="project" value="InterPro"/>
</dbReference>
<dbReference type="InterPro" id="IPR045260">
    <property type="entry name" value="Sec12-like"/>
</dbReference>
<evidence type="ECO:0000256" key="6">
    <source>
        <dbReference type="ARBA" id="ARBA00022892"/>
    </source>
</evidence>
<keyword evidence="5 10" id="KW-0256">Endoplasmic reticulum</keyword>
<evidence type="ECO:0000256" key="2">
    <source>
        <dbReference type="ARBA" id="ARBA00022574"/>
    </source>
</evidence>
<dbReference type="PANTHER" id="PTHR23284">
    <property type="entry name" value="PROLACTIN REGULATORY ELEMENT BINDING PROTEIN"/>
    <property type="match status" value="1"/>
</dbReference>
<gene>
    <name evidence="12 14" type="ORF">P152DRAFT_423210</name>
</gene>
<keyword evidence="8 10" id="KW-1133">Transmembrane helix</keyword>
<sequence>MAPQISYAKATLNYPLYSAAFDPYNRGYLLVGGGGGEGRSGVPNKITLLDVSSRSAIEEVGEIDLPRTEDSVNTLANLGTSAGVIALAGINSSTEDCKRGQNEHFRTYSVVYPEPKTGKGSKKNANGAQDEKQTPGKIEPLSKCRVFSTQKDDRARVDAYQRILRLSPATIKPGKHHGNKRIGAIATGLAKESELVVFNGTVTRPDEKDIIRRITPPKAAEVIDMDIAEPDDGYFLLTYATDGEVFLGEIAYDFTKRKAKGKLSDPHKIFSMPFPDVFESPTGRSKFRFVRFLTADHLLLLQNHITSNGKVCELVIMKVYPSGGPGDILLRKRFSKRLGPSVGMDVCALDADETTGARQFAVAVAGQDRSIVVLTVDYSGKKTDQFGPFRTVTTIKDVHAHTITKVVFSPFIPPAKYTAASSKPFLFLASTSISHTVSVEHIPLTTTTTSTDTPRHLLSPPQSALTALSAISSPLIYLAAFLLVSTIVLQSFFDYRTATSNSPAVQLIPNAIRQPLSHLRDAFSQMNAARQQPTPKLRELRQRVLPAKPHSTPLEPGKAVLVTAPETEGMGGKLLAELHHDEAVLHADPGARRWEELSKREQESWKGRLVRAGEWAVEEGETVLKGVFFSGLAGFVGEAARE</sequence>
<evidence type="ECO:0000256" key="10">
    <source>
        <dbReference type="RuleBase" id="RU369019"/>
    </source>
</evidence>
<dbReference type="OrthoDB" id="16538at2759"/>
<proteinExistence type="inferred from homology"/>
<evidence type="ECO:0000256" key="11">
    <source>
        <dbReference type="SAM" id="MobiDB-lite"/>
    </source>
</evidence>
<evidence type="ECO:0000256" key="3">
    <source>
        <dbReference type="ARBA" id="ARBA00022692"/>
    </source>
</evidence>
<dbReference type="GO" id="GO:0003400">
    <property type="term" value="P:regulation of COPII vesicle coating"/>
    <property type="evidence" value="ECO:0007669"/>
    <property type="project" value="UniProtKB-UniRule"/>
</dbReference>
<feature type="region of interest" description="Disordered" evidence="11">
    <location>
        <begin position="112"/>
        <end position="138"/>
    </location>
</feature>
<reference evidence="12 14" key="1">
    <citation type="submission" date="2020-01" db="EMBL/GenBank/DDBJ databases">
        <authorList>
            <consortium name="DOE Joint Genome Institute"/>
            <person name="Haridas S."/>
            <person name="Albert R."/>
            <person name="Binder M."/>
            <person name="Bloem J."/>
            <person name="Labutti K."/>
            <person name="Salamov A."/>
            <person name="Andreopoulos B."/>
            <person name="Baker S.E."/>
            <person name="Barry K."/>
            <person name="Bills G."/>
            <person name="Bluhm B.H."/>
            <person name="Cannon C."/>
            <person name="Castanera R."/>
            <person name="Culley D.E."/>
            <person name="Daum C."/>
            <person name="Ezra D."/>
            <person name="Gonzalez J.B."/>
            <person name="Henrissat B."/>
            <person name="Kuo A."/>
            <person name="Liang C."/>
            <person name="Lipzen A."/>
            <person name="Lutzoni F."/>
            <person name="Magnuson J."/>
            <person name="Mondo S."/>
            <person name="Nolan M."/>
            <person name="Ohm R."/>
            <person name="Pangilinan J."/>
            <person name="Park H.-J."/>
            <person name="Ramirez L."/>
            <person name="Alfaro M."/>
            <person name="Sun H."/>
            <person name="Tritt A."/>
            <person name="Yoshinaga Y."/>
            <person name="Zwiers L.-H."/>
            <person name="Turgeon B.G."/>
            <person name="Goodwin S.B."/>
            <person name="Spatafora J.W."/>
            <person name="Crous P.W."/>
            <person name="Grigoriev I.V."/>
        </authorList>
    </citation>
    <scope>NUCLEOTIDE SEQUENCE</scope>
    <source>
        <strain evidence="12 14">CBS 781.70</strain>
    </source>
</reference>
<name>A0A6G1FTZ3_9PEZI</name>
<keyword evidence="3 10" id="KW-0812">Transmembrane</keyword>
<evidence type="ECO:0000313" key="12">
    <source>
        <dbReference type="EMBL" id="KAF1809267.1"/>
    </source>
</evidence>
<evidence type="ECO:0000313" key="14">
    <source>
        <dbReference type="RefSeq" id="XP_033530898.1"/>
    </source>
</evidence>
<dbReference type="Proteomes" id="UP000504638">
    <property type="component" value="Unplaced"/>
</dbReference>
<dbReference type="PANTHER" id="PTHR23284:SF0">
    <property type="entry name" value="PROLACTIN REGULATORY ELEMENT-BINDING PROTEIN"/>
    <property type="match status" value="1"/>
</dbReference>
<accession>A0A6G1FTZ3</accession>
<dbReference type="EMBL" id="ML975174">
    <property type="protein sequence ID" value="KAF1809267.1"/>
    <property type="molecule type" value="Genomic_DNA"/>
</dbReference>
<protein>
    <recommendedName>
        <fullName evidence="10">Guanine nucleotide-exchange factor SEC12</fullName>
    </recommendedName>
</protein>
<dbReference type="Gene3D" id="2.130.10.10">
    <property type="entry name" value="YVTN repeat-like/Quinoprotein amine dehydrogenase"/>
    <property type="match status" value="1"/>
</dbReference>
<dbReference type="AlphaFoldDB" id="A0A6G1FTZ3"/>
<evidence type="ECO:0000256" key="1">
    <source>
        <dbReference type="ARBA" id="ARBA00022448"/>
    </source>
</evidence>
<feature type="transmembrane region" description="Helical" evidence="10">
    <location>
        <begin position="475"/>
        <end position="493"/>
    </location>
</feature>
<dbReference type="GeneID" id="54417775"/>